<keyword evidence="3" id="KW-1185">Reference proteome</keyword>
<gene>
    <name evidence="2" type="ORF">ACFFGN_28430</name>
</gene>
<comment type="caution">
    <text evidence="2">The sequence shown here is derived from an EMBL/GenBank/DDBJ whole genome shotgun (WGS) entry which is preliminary data.</text>
</comment>
<dbReference type="EMBL" id="JBHLTC010000037">
    <property type="protein sequence ID" value="MFC0628032.1"/>
    <property type="molecule type" value="Genomic_DNA"/>
</dbReference>
<keyword evidence="1" id="KW-1133">Transmembrane helix</keyword>
<dbReference type="RefSeq" id="WP_380053487.1">
    <property type="nucleotide sequence ID" value="NZ_JBHLTC010000037.1"/>
</dbReference>
<accession>A0ABV6QTR5</accession>
<keyword evidence="1" id="KW-0472">Membrane</keyword>
<evidence type="ECO:0000313" key="3">
    <source>
        <dbReference type="Proteomes" id="UP001589890"/>
    </source>
</evidence>
<dbReference type="Proteomes" id="UP001589890">
    <property type="component" value="Unassembled WGS sequence"/>
</dbReference>
<proteinExistence type="predicted"/>
<name>A0ABV6QTR5_9ACTN</name>
<evidence type="ECO:0000313" key="2">
    <source>
        <dbReference type="EMBL" id="MFC0628032.1"/>
    </source>
</evidence>
<protein>
    <submittedName>
        <fullName evidence="2">Uncharacterized protein</fullName>
    </submittedName>
</protein>
<feature type="transmembrane region" description="Helical" evidence="1">
    <location>
        <begin position="60"/>
        <end position="86"/>
    </location>
</feature>
<organism evidence="2 3">
    <name type="scientific">Kribbella deserti</name>
    <dbReference type="NCBI Taxonomy" id="1926257"/>
    <lineage>
        <taxon>Bacteria</taxon>
        <taxon>Bacillati</taxon>
        <taxon>Actinomycetota</taxon>
        <taxon>Actinomycetes</taxon>
        <taxon>Propionibacteriales</taxon>
        <taxon>Kribbellaceae</taxon>
        <taxon>Kribbella</taxon>
    </lineage>
</organism>
<evidence type="ECO:0000256" key="1">
    <source>
        <dbReference type="SAM" id="Phobius"/>
    </source>
</evidence>
<reference evidence="2 3" key="1">
    <citation type="submission" date="2024-09" db="EMBL/GenBank/DDBJ databases">
        <authorList>
            <person name="Sun Q."/>
            <person name="Mori K."/>
        </authorList>
    </citation>
    <scope>NUCLEOTIDE SEQUENCE [LARGE SCALE GENOMIC DNA]</scope>
    <source>
        <strain evidence="2 3">CGMCC 1.15906</strain>
    </source>
</reference>
<keyword evidence="1" id="KW-0812">Transmembrane</keyword>
<sequence length="445" mass="49874">MRTLAEGLHEAVRLIADMFRLWWRNLLPLMTWWLVGYAGFRLSINIAIWLGSHNHRSLAIGVFSAGVLLQLAVIVGMIRTCASSLYRWRDAAAGPGETTDPTQQQLLDLLSLTLLPLVAVWSAWGFLDEQISELETSYAMDRGLGPGEYLISFSGDSWKGFLPALLALLVIRRLLEFADDRWPSKAGKLAQVWSEAFFLLLLLAIAPPVIDLVKDWFEDRVFWFQTVQWWQSLKEFFSSIKLPVPDGLEFLWGFFDETLWPLFKKGVAEPLTWLAITTVVFGHRALSSHGFIRGTRFEQRFGTGTAPAPQGRIAKVANQAPNLVLGGLKEKFYPALNAFRLLVQVGPVFLGVVCLVYTLHEVAFQWAWYQPLRWIGPLGHPWGLMWGGLVDLFRGAFFDTLRIALLAAAFDQCLSVGAERREEARLAEAAEAATSGPADEVKPTA</sequence>
<feature type="transmembrane region" description="Helical" evidence="1">
    <location>
        <begin position="21"/>
        <end position="40"/>
    </location>
</feature>